<dbReference type="Proteomes" id="UP001164929">
    <property type="component" value="Chromosome 5"/>
</dbReference>
<organism evidence="1 2">
    <name type="scientific">Populus alba x Populus x berolinensis</name>
    <dbReference type="NCBI Taxonomy" id="444605"/>
    <lineage>
        <taxon>Eukaryota</taxon>
        <taxon>Viridiplantae</taxon>
        <taxon>Streptophyta</taxon>
        <taxon>Embryophyta</taxon>
        <taxon>Tracheophyta</taxon>
        <taxon>Spermatophyta</taxon>
        <taxon>Magnoliopsida</taxon>
        <taxon>eudicotyledons</taxon>
        <taxon>Gunneridae</taxon>
        <taxon>Pentapetalae</taxon>
        <taxon>rosids</taxon>
        <taxon>fabids</taxon>
        <taxon>Malpighiales</taxon>
        <taxon>Salicaceae</taxon>
        <taxon>Saliceae</taxon>
        <taxon>Populus</taxon>
    </lineage>
</organism>
<accession>A0AAD6QSS7</accession>
<sequence>MSLPIPVFAIDLLLCFEGFRSSSFFFPSSS</sequence>
<reference evidence="1" key="1">
    <citation type="journal article" date="2023" name="Mol. Ecol. Resour.">
        <title>Chromosome-level genome assembly of a triploid poplar Populus alba 'Berolinensis'.</title>
        <authorList>
            <person name="Chen S."/>
            <person name="Yu Y."/>
            <person name="Wang X."/>
            <person name="Wang S."/>
            <person name="Zhang T."/>
            <person name="Zhou Y."/>
            <person name="He R."/>
            <person name="Meng N."/>
            <person name="Wang Y."/>
            <person name="Liu W."/>
            <person name="Liu Z."/>
            <person name="Liu J."/>
            <person name="Guo Q."/>
            <person name="Huang H."/>
            <person name="Sederoff R.R."/>
            <person name="Wang G."/>
            <person name="Qu G."/>
            <person name="Chen S."/>
        </authorList>
    </citation>
    <scope>NUCLEOTIDE SEQUENCE</scope>
    <source>
        <strain evidence="1">SC-2020</strain>
    </source>
</reference>
<evidence type="ECO:0000313" key="2">
    <source>
        <dbReference type="Proteomes" id="UP001164929"/>
    </source>
</evidence>
<evidence type="ECO:0000313" key="1">
    <source>
        <dbReference type="EMBL" id="KAJ6995737.1"/>
    </source>
</evidence>
<name>A0AAD6QSS7_9ROSI</name>
<gene>
    <name evidence="1" type="ORF">NC653_012561</name>
</gene>
<comment type="caution">
    <text evidence="1">The sequence shown here is derived from an EMBL/GenBank/DDBJ whole genome shotgun (WGS) entry which is preliminary data.</text>
</comment>
<dbReference type="EMBL" id="JAQIZT010000005">
    <property type="protein sequence ID" value="KAJ6995737.1"/>
    <property type="molecule type" value="Genomic_DNA"/>
</dbReference>
<protein>
    <submittedName>
        <fullName evidence="1">Uncharacterized protein</fullName>
    </submittedName>
</protein>
<keyword evidence="2" id="KW-1185">Reference proteome</keyword>
<proteinExistence type="predicted"/>
<dbReference type="AlphaFoldDB" id="A0AAD6QSS7"/>